<dbReference type="Pfam" id="PF12553">
    <property type="entry name" value="DUF3742"/>
    <property type="match status" value="1"/>
</dbReference>
<keyword evidence="2" id="KW-1133">Transmembrane helix</keyword>
<organism evidence="3 4">
    <name type="scientific">Pantoea anthophila</name>
    <dbReference type="NCBI Taxonomy" id="470931"/>
    <lineage>
        <taxon>Bacteria</taxon>
        <taxon>Pseudomonadati</taxon>
        <taxon>Pseudomonadota</taxon>
        <taxon>Gammaproteobacteria</taxon>
        <taxon>Enterobacterales</taxon>
        <taxon>Erwiniaceae</taxon>
        <taxon>Pantoea</taxon>
    </lineage>
</organism>
<evidence type="ECO:0000313" key="4">
    <source>
        <dbReference type="Proteomes" id="UP000316142"/>
    </source>
</evidence>
<keyword evidence="2" id="KW-0812">Transmembrane</keyword>
<reference evidence="3 4" key="1">
    <citation type="submission" date="2019-06" db="EMBL/GenBank/DDBJ databases">
        <title>Taxogenomics and systematics of the genus Pantoea.</title>
        <authorList>
            <person name="Tambong J.T."/>
        </authorList>
    </citation>
    <scope>NUCLEOTIDE SEQUENCE [LARGE SCALE GENOMIC DNA]</scope>
    <source>
        <strain evidence="3 4">LMG 2558</strain>
    </source>
</reference>
<dbReference type="RefSeq" id="WP_140922937.1">
    <property type="nucleotide sequence ID" value="NZ_VHIZ01000014.1"/>
</dbReference>
<dbReference type="InterPro" id="IPR022213">
    <property type="entry name" value="DUF3742"/>
</dbReference>
<sequence length="132" mass="14353">MNPSAYERGIKTASALKRLTYVYIDADSRFAAWGESKGVPGAIGRSFVPFSVLVLLALALVAGFFLGAIILAIAGFAYMVRYIQINNLAPGDSDDSTSEHGPEYRNGRDGYGYYHGADDSIFTSPKSYHEED</sequence>
<keyword evidence="2" id="KW-0472">Membrane</keyword>
<gene>
    <name evidence="3" type="ORF">FJW00_01820</name>
</gene>
<feature type="transmembrane region" description="Helical" evidence="2">
    <location>
        <begin position="47"/>
        <end position="80"/>
    </location>
</feature>
<name>A0ABY2ZL58_9GAMM</name>
<evidence type="ECO:0000313" key="3">
    <source>
        <dbReference type="EMBL" id="TPV33009.1"/>
    </source>
</evidence>
<feature type="compositionally biased region" description="Basic and acidic residues" evidence="1">
    <location>
        <begin position="97"/>
        <end position="108"/>
    </location>
</feature>
<comment type="caution">
    <text evidence="3">The sequence shown here is derived from an EMBL/GenBank/DDBJ whole genome shotgun (WGS) entry which is preliminary data.</text>
</comment>
<proteinExistence type="predicted"/>
<feature type="region of interest" description="Disordered" evidence="1">
    <location>
        <begin position="89"/>
        <end position="132"/>
    </location>
</feature>
<dbReference type="Proteomes" id="UP000316142">
    <property type="component" value="Unassembled WGS sequence"/>
</dbReference>
<evidence type="ECO:0000256" key="1">
    <source>
        <dbReference type="SAM" id="MobiDB-lite"/>
    </source>
</evidence>
<protein>
    <submittedName>
        <fullName evidence="3">DUF3742 family protein</fullName>
    </submittedName>
</protein>
<evidence type="ECO:0000256" key="2">
    <source>
        <dbReference type="SAM" id="Phobius"/>
    </source>
</evidence>
<dbReference type="EMBL" id="VHIZ01000014">
    <property type="protein sequence ID" value="TPV33009.1"/>
    <property type="molecule type" value="Genomic_DNA"/>
</dbReference>
<accession>A0ABY2ZL58</accession>
<keyword evidence="4" id="KW-1185">Reference proteome</keyword>